<dbReference type="GO" id="GO:0016740">
    <property type="term" value="F:transferase activity"/>
    <property type="evidence" value="ECO:0007669"/>
    <property type="project" value="UniProtKB-KW"/>
</dbReference>
<accession>A0A2M9R2L1</accession>
<proteinExistence type="predicted"/>
<dbReference type="SUPFAM" id="SSF55729">
    <property type="entry name" value="Acyl-CoA N-acyltransferases (Nat)"/>
    <property type="match status" value="1"/>
</dbReference>
<name>A0A2M9R2L1_9FLAO</name>
<evidence type="ECO:0000313" key="1">
    <source>
        <dbReference type="EMBL" id="PJR03094.1"/>
    </source>
</evidence>
<dbReference type="OrthoDB" id="1149100at2"/>
<dbReference type="Proteomes" id="UP000231960">
    <property type="component" value="Unassembled WGS sequence"/>
</dbReference>
<dbReference type="RefSeq" id="WP_100676664.1">
    <property type="nucleotide sequence ID" value="NZ_NIPO01000001.1"/>
</dbReference>
<keyword evidence="1" id="KW-0808">Transferase</keyword>
<dbReference type="EMBL" id="NIPO01000001">
    <property type="protein sequence ID" value="PJR03094.1"/>
    <property type="molecule type" value="Genomic_DNA"/>
</dbReference>
<dbReference type="InterPro" id="IPR016181">
    <property type="entry name" value="Acyl_CoA_acyltransferase"/>
</dbReference>
<organism evidence="1 2">
    <name type="scientific">Avrilella dinanensis</name>
    <dbReference type="NCBI Taxonomy" id="2008672"/>
    <lineage>
        <taxon>Bacteria</taxon>
        <taxon>Pseudomonadati</taxon>
        <taxon>Bacteroidota</taxon>
        <taxon>Flavobacteriia</taxon>
        <taxon>Flavobacteriales</taxon>
        <taxon>Flavobacteriaceae</taxon>
        <taxon>Avrilella</taxon>
    </lineage>
</organism>
<dbReference type="Gene3D" id="3.40.630.30">
    <property type="match status" value="1"/>
</dbReference>
<protein>
    <submittedName>
        <fullName evidence="1">N-acetyltransferase</fullName>
    </submittedName>
</protein>
<keyword evidence="2" id="KW-1185">Reference proteome</keyword>
<comment type="caution">
    <text evidence="1">The sequence shown here is derived from an EMBL/GenBank/DDBJ whole genome shotgun (WGS) entry which is preliminary data.</text>
</comment>
<evidence type="ECO:0000313" key="2">
    <source>
        <dbReference type="Proteomes" id="UP000231960"/>
    </source>
</evidence>
<sequence>MELINNELLRQFEYRCDDDVLVAEYSFQERKIFLTKLITDKCQNKEKVEEFLKEIMNIAEENRWRVVPINPDVVSFFKKNPAYKDVLAIGLRI</sequence>
<gene>
    <name evidence="1" type="ORF">CDL10_00240</name>
</gene>
<dbReference type="AlphaFoldDB" id="A0A2M9R2L1"/>
<reference evidence="1 2" key="1">
    <citation type="submission" date="2017-06" db="EMBL/GenBank/DDBJ databases">
        <title>Description of Avrilella dinanensis gen. nov. sp. nov.</title>
        <authorList>
            <person name="Leyer C."/>
            <person name="Sassi M."/>
            <person name="Minet J."/>
            <person name="Kayal S."/>
            <person name="Cattoir V."/>
        </authorList>
    </citation>
    <scope>NUCLEOTIDE SEQUENCE [LARGE SCALE GENOMIC DNA]</scope>
    <source>
        <strain evidence="1 2">UR159</strain>
    </source>
</reference>